<organism evidence="2 3">
    <name type="scientific">Grifola frondosa</name>
    <name type="common">Maitake</name>
    <name type="synonym">Polyporus frondosus</name>
    <dbReference type="NCBI Taxonomy" id="5627"/>
    <lineage>
        <taxon>Eukaryota</taxon>
        <taxon>Fungi</taxon>
        <taxon>Dikarya</taxon>
        <taxon>Basidiomycota</taxon>
        <taxon>Agaricomycotina</taxon>
        <taxon>Agaricomycetes</taxon>
        <taxon>Polyporales</taxon>
        <taxon>Grifolaceae</taxon>
        <taxon>Grifola</taxon>
    </lineage>
</organism>
<proteinExistence type="predicted"/>
<keyword evidence="3" id="KW-1185">Reference proteome</keyword>
<feature type="compositionally biased region" description="Acidic residues" evidence="1">
    <location>
        <begin position="241"/>
        <end position="257"/>
    </location>
</feature>
<gene>
    <name evidence="2" type="ORF">A0H81_01833</name>
</gene>
<evidence type="ECO:0000313" key="3">
    <source>
        <dbReference type="Proteomes" id="UP000092993"/>
    </source>
</evidence>
<feature type="compositionally biased region" description="Basic residues" evidence="1">
    <location>
        <begin position="207"/>
        <end position="218"/>
    </location>
</feature>
<dbReference type="Proteomes" id="UP000092993">
    <property type="component" value="Unassembled WGS sequence"/>
</dbReference>
<evidence type="ECO:0000313" key="2">
    <source>
        <dbReference type="EMBL" id="OBZ77187.1"/>
    </source>
</evidence>
<evidence type="ECO:0000256" key="1">
    <source>
        <dbReference type="SAM" id="MobiDB-lite"/>
    </source>
</evidence>
<dbReference type="AlphaFoldDB" id="A0A1C7MKJ2"/>
<reference evidence="2 3" key="1">
    <citation type="submission" date="2016-03" db="EMBL/GenBank/DDBJ databases">
        <title>Whole genome sequencing of Grifola frondosa 9006-11.</title>
        <authorList>
            <person name="Min B."/>
            <person name="Park H."/>
            <person name="Kim J.-G."/>
            <person name="Cho H."/>
            <person name="Oh Y.-L."/>
            <person name="Kong W.-S."/>
            <person name="Choi I.-G."/>
        </authorList>
    </citation>
    <scope>NUCLEOTIDE SEQUENCE [LARGE SCALE GENOMIC DNA]</scope>
    <source>
        <strain evidence="2 3">9006-11</strain>
    </source>
</reference>
<feature type="region of interest" description="Disordered" evidence="1">
    <location>
        <begin position="1"/>
        <end position="47"/>
    </location>
</feature>
<name>A0A1C7MKJ2_GRIFR</name>
<comment type="caution">
    <text evidence="2">The sequence shown here is derived from an EMBL/GenBank/DDBJ whole genome shotgun (WGS) entry which is preliminary data.</text>
</comment>
<sequence length="257" mass="28701">MAGPSYAGPIPRNRRPPPSVSAPPAARRRQGRVVGGGSARRQSVAQSVSSKNIAINYKKNFPIKHDECGRRLVKVEHPETIPGIRMGNVQPDMFMAEGSARFACLMPGCNAELERHDMTVQKHIRGHISGKHGKKPKTVTCPFKRVDGVTCGHVIGVTQFPRHVSAVHVRSVYYGCPICKKSILARKDAAIRHMAACGKPKVQQPQRARKPRTSRKIKREFTPESWEDEEPVAGPSSHKEEEDDFQDDPEYEEEERD</sequence>
<dbReference type="EMBL" id="LUGG01000002">
    <property type="protein sequence ID" value="OBZ77187.1"/>
    <property type="molecule type" value="Genomic_DNA"/>
</dbReference>
<feature type="region of interest" description="Disordered" evidence="1">
    <location>
        <begin position="196"/>
        <end position="257"/>
    </location>
</feature>
<protein>
    <submittedName>
        <fullName evidence="2">Uncharacterized protein</fullName>
    </submittedName>
</protein>
<accession>A0A1C7MKJ2</accession>